<feature type="compositionally biased region" description="Basic and acidic residues" evidence="1">
    <location>
        <begin position="207"/>
        <end position="217"/>
    </location>
</feature>
<feature type="domain" description="U-box" evidence="2">
    <location>
        <begin position="1375"/>
        <end position="1436"/>
    </location>
</feature>
<comment type="caution">
    <text evidence="3">The sequence shown here is derived from an EMBL/GenBank/DDBJ whole genome shotgun (WGS) entry which is preliminary data.</text>
</comment>
<dbReference type="InterPro" id="IPR013083">
    <property type="entry name" value="Znf_RING/FYVE/PHD"/>
</dbReference>
<feature type="compositionally biased region" description="Low complexity" evidence="1">
    <location>
        <begin position="886"/>
        <end position="898"/>
    </location>
</feature>
<name>I0YNB5_COCSC</name>
<evidence type="ECO:0000313" key="3">
    <source>
        <dbReference type="EMBL" id="EIE19884.1"/>
    </source>
</evidence>
<protein>
    <recommendedName>
        <fullName evidence="2">U-box domain-containing protein</fullName>
    </recommendedName>
</protein>
<feature type="region of interest" description="Disordered" evidence="1">
    <location>
        <begin position="177"/>
        <end position="350"/>
    </location>
</feature>
<dbReference type="GO" id="GO:0004842">
    <property type="term" value="F:ubiquitin-protein transferase activity"/>
    <property type="evidence" value="ECO:0007669"/>
    <property type="project" value="InterPro"/>
</dbReference>
<evidence type="ECO:0000259" key="2">
    <source>
        <dbReference type="SMART" id="SM00504"/>
    </source>
</evidence>
<sequence length="1439" mass="149691">MNRAAGSYRKNVKQLMIDLEGQSKEIAKAIVEAQKVGIDCLDADDAFAILPDISKELKVHKGRCMEQENTDFDFIEEYRHDVSDRVKALQAAYDQDGAVKRLIVSEKEVHALQKAVKESHRECQECYEEGAASLREQHSELMHYGTIYKRLLKTAQSLTEEHRAKLMNELLEGELEEKKKAQSKAQKKRAKQAKERAKAQSLCNGGRSEKKEEKEQEEKMEEPPEEEDTAWESEYASAGNWKHLLEADTAHIEEAASSTEHSTPRDAGSSDDGKSAEIAEEATPRPDGSEDSSAGITAKTTPSHANDSSTSSEEELAEQQSSSPSSSEAAADSAANGEITSASGQPGTFDAAWDSAVDKWLGRLSGRVASKAQASKCRVVAQRSASYASLPQQAQSKLDHQVSAAWEEEADRNAPVTAPATTADGPARAGSGGAGAPPVTAAPRRIGTAAPGSSVQTALPKRSAEETPPASADASAAAFPAAVGPPSVAAAAALVSANQHLSTPTEGGVGDFLQQLMPRPQPKELGPPSLQQTRQVKPPRPQPKSSSDSSSGAEQSVLRPATPFAPQRVVPASQQAQPQLAGEVCSAQPVPAARTGAEPSSGVALPRQAPASSQVAVEDENPAMVLPMGTLRPNGKSPQSSLLAAAAAKRPALSQPQPPPPPPPRPGAVSGAPPTRALSPAELAWVSKMQQSALVTPPRLAHAPAGGAALPQPPLLPPSPATAEAAQKQGQAGAETAVKAQESGRALVTPPRGADPQSRDRSTDLPPPRLPTVSQQTPQPPPSPLQEAQQRATAPLARAEGLQRGPSAAVLTPQQAPAPRQPEPRQLQGFQVKLSSAGAAAAAAAARQLQPQSRAPTAPPRNVAAVQQTPEERLLAQRQPPPPVPARRSVPAAQPSSSIAMTIGVSSARPAVQPGPARDAVSRGQLAEEARSGASSGNADPTKVERASAQIMQALGLAPGGRRSAAKSTEAKAAAKQTPLLQQKLESLVQPVRPMAAVAPTSAAAAVPAQHTTTNAGQPQGSIWSAAQKPLALQAPAAKPPSERISGLPQHRTAPPSQLSQPVPPPAAKPSSARIADPVHNRAPPPARPTRATAEAAANTALQRRPPPSAAPIQEPAKALPSQDVRYTPGPVHSLPSDLGPADASAEISVPATPLRFGSLPSELIHPVPISVDATLDKLNGVPSKPDKLSGSDAPQPPAATSSAASSAADSAEPGEARVPAAVGQLLSSLFGAAVSSSRPPSETAPSEQQSDSAAEMSSQAADNGASLPPAEQQQLQQHLELGGMRPPENTMQPRQQQRLSLLHRLCTGQHAARKQTGSVSTAGHTSTAADLPGVREDGIASGEAAAVGRAFGPRAKKMHAAMGGADMAAEMLLPLCCPITKDLIQEPVIAADGITYERAAITQWMSRRKVSYVTKAFMRPELVPNRNVQAIIDRLASA</sequence>
<feature type="region of interest" description="Disordered" evidence="1">
    <location>
        <begin position="1177"/>
        <end position="1221"/>
    </location>
</feature>
<evidence type="ECO:0000313" key="4">
    <source>
        <dbReference type="Proteomes" id="UP000007264"/>
    </source>
</evidence>
<feature type="compositionally biased region" description="Low complexity" evidence="1">
    <location>
        <begin position="998"/>
        <end position="1009"/>
    </location>
</feature>
<feature type="compositionally biased region" description="Low complexity" evidence="1">
    <location>
        <begin position="1089"/>
        <end position="1101"/>
    </location>
</feature>
<feature type="compositionally biased region" description="Pro residues" evidence="1">
    <location>
        <begin position="711"/>
        <end position="720"/>
    </location>
</feature>
<feature type="region of interest" description="Disordered" evidence="1">
    <location>
        <begin position="697"/>
        <end position="828"/>
    </location>
</feature>
<dbReference type="EMBL" id="AGSI01000017">
    <property type="protein sequence ID" value="EIE19884.1"/>
    <property type="molecule type" value="Genomic_DNA"/>
</dbReference>
<dbReference type="STRING" id="574566.I0YNB5"/>
<dbReference type="Gene3D" id="3.30.40.10">
    <property type="entry name" value="Zinc/RING finger domain, C3HC4 (zinc finger)"/>
    <property type="match status" value="1"/>
</dbReference>
<dbReference type="UniPathway" id="UPA00143"/>
<accession>I0YNB5</accession>
<feature type="compositionally biased region" description="Acidic residues" evidence="1">
    <location>
        <begin position="218"/>
        <end position="231"/>
    </location>
</feature>
<proteinExistence type="predicted"/>
<feature type="compositionally biased region" description="Low complexity" evidence="1">
    <location>
        <begin position="697"/>
        <end position="710"/>
    </location>
</feature>
<feature type="compositionally biased region" description="Polar residues" evidence="1">
    <location>
        <begin position="1316"/>
        <end position="1329"/>
    </location>
</feature>
<feature type="compositionally biased region" description="Low complexity" evidence="1">
    <location>
        <begin position="813"/>
        <end position="828"/>
    </location>
</feature>
<feature type="compositionally biased region" description="Low complexity" evidence="1">
    <location>
        <begin position="721"/>
        <end position="737"/>
    </location>
</feature>
<feature type="compositionally biased region" description="Low complexity" evidence="1">
    <location>
        <begin position="318"/>
        <end position="335"/>
    </location>
</feature>
<feature type="region of interest" description="Disordered" evidence="1">
    <location>
        <begin position="1311"/>
        <end position="1336"/>
    </location>
</feature>
<feature type="compositionally biased region" description="Polar residues" evidence="1">
    <location>
        <begin position="383"/>
        <end position="396"/>
    </location>
</feature>
<dbReference type="SUPFAM" id="SSF57850">
    <property type="entry name" value="RING/U-box"/>
    <property type="match status" value="1"/>
</dbReference>
<feature type="region of interest" description="Disordered" evidence="1">
    <location>
        <begin position="501"/>
        <end position="684"/>
    </location>
</feature>
<feature type="compositionally biased region" description="Low complexity" evidence="1">
    <location>
        <begin position="1026"/>
        <end position="1037"/>
    </location>
</feature>
<dbReference type="InterPro" id="IPR003613">
    <property type="entry name" value="Ubox_domain"/>
</dbReference>
<feature type="compositionally biased region" description="Polar residues" evidence="1">
    <location>
        <begin position="291"/>
        <end position="307"/>
    </location>
</feature>
<dbReference type="GO" id="GO:0016567">
    <property type="term" value="P:protein ubiquitination"/>
    <property type="evidence" value="ECO:0007669"/>
    <property type="project" value="UniProtKB-UniPathway"/>
</dbReference>
<feature type="compositionally biased region" description="Low complexity" evidence="1">
    <location>
        <begin position="468"/>
        <end position="479"/>
    </location>
</feature>
<feature type="compositionally biased region" description="Polar residues" evidence="1">
    <location>
        <begin position="1235"/>
        <end position="1262"/>
    </location>
</feature>
<dbReference type="Proteomes" id="UP000007264">
    <property type="component" value="Unassembled WGS sequence"/>
</dbReference>
<organism evidence="3 4">
    <name type="scientific">Coccomyxa subellipsoidea (strain C-169)</name>
    <name type="common">Green microalga</name>
    <dbReference type="NCBI Taxonomy" id="574566"/>
    <lineage>
        <taxon>Eukaryota</taxon>
        <taxon>Viridiplantae</taxon>
        <taxon>Chlorophyta</taxon>
        <taxon>core chlorophytes</taxon>
        <taxon>Trebouxiophyceae</taxon>
        <taxon>Trebouxiophyceae incertae sedis</taxon>
        <taxon>Coccomyxaceae</taxon>
        <taxon>Coccomyxa</taxon>
        <taxon>Coccomyxa subellipsoidea</taxon>
    </lineage>
</organism>
<feature type="compositionally biased region" description="Low complexity" evidence="1">
    <location>
        <begin position="636"/>
        <end position="655"/>
    </location>
</feature>
<evidence type="ECO:0000256" key="1">
    <source>
        <dbReference type="SAM" id="MobiDB-lite"/>
    </source>
</evidence>
<reference evidence="3 4" key="1">
    <citation type="journal article" date="2012" name="Genome Biol.">
        <title>The genome of the polar eukaryotic microalga coccomyxa subellipsoidea reveals traits of cold adaptation.</title>
        <authorList>
            <person name="Blanc G."/>
            <person name="Agarkova I."/>
            <person name="Grimwood J."/>
            <person name="Kuo A."/>
            <person name="Brueggeman A."/>
            <person name="Dunigan D."/>
            <person name="Gurnon J."/>
            <person name="Ladunga I."/>
            <person name="Lindquist E."/>
            <person name="Lucas S."/>
            <person name="Pangilinan J."/>
            <person name="Proschold T."/>
            <person name="Salamov A."/>
            <person name="Schmutz J."/>
            <person name="Weeks D."/>
            <person name="Yamada T."/>
            <person name="Claverie J.M."/>
            <person name="Grigoriev I."/>
            <person name="Van Etten J."/>
            <person name="Lomsadze A."/>
            <person name="Borodovsky M."/>
        </authorList>
    </citation>
    <scope>NUCLEOTIDE SEQUENCE [LARGE SCALE GENOMIC DNA]</scope>
    <source>
        <strain evidence="3 4">C-169</strain>
    </source>
</reference>
<keyword evidence="4" id="KW-1185">Reference proteome</keyword>
<feature type="compositionally biased region" description="Pro residues" evidence="1">
    <location>
        <begin position="656"/>
        <end position="666"/>
    </location>
</feature>
<gene>
    <name evidence="3" type="ORF">COCSUDRAFT_58120</name>
</gene>
<feature type="region of interest" description="Disordered" evidence="1">
    <location>
        <begin position="843"/>
        <end position="980"/>
    </location>
</feature>
<feature type="compositionally biased region" description="Basic and acidic residues" evidence="1">
    <location>
        <begin position="243"/>
        <end position="254"/>
    </location>
</feature>
<dbReference type="KEGG" id="csl:COCSUDRAFT_58120"/>
<feature type="compositionally biased region" description="Low complexity" evidence="1">
    <location>
        <begin position="1199"/>
        <end position="1212"/>
    </location>
</feature>
<dbReference type="RefSeq" id="XP_005644428.1">
    <property type="nucleotide sequence ID" value="XM_005644371.1"/>
</dbReference>
<dbReference type="SMART" id="SM00504">
    <property type="entry name" value="Ubox"/>
    <property type="match status" value="1"/>
</dbReference>
<dbReference type="Pfam" id="PF04564">
    <property type="entry name" value="U-box"/>
    <property type="match status" value="1"/>
</dbReference>
<feature type="compositionally biased region" description="Low complexity" evidence="1">
    <location>
        <begin position="966"/>
        <end position="976"/>
    </location>
</feature>
<feature type="region of interest" description="Disordered" evidence="1">
    <location>
        <begin position="367"/>
        <end position="479"/>
    </location>
</feature>
<feature type="compositionally biased region" description="Polar residues" evidence="1">
    <location>
        <begin position="1010"/>
        <end position="1025"/>
    </location>
</feature>
<dbReference type="GeneID" id="17037858"/>
<feature type="compositionally biased region" description="Basic and acidic residues" evidence="1">
    <location>
        <begin position="271"/>
        <end position="288"/>
    </location>
</feature>
<dbReference type="CDD" id="cd16655">
    <property type="entry name" value="RING-Ubox_WDSUB1-like"/>
    <property type="match status" value="1"/>
</dbReference>
<feature type="region of interest" description="Disordered" evidence="1">
    <location>
        <begin position="1234"/>
        <end position="1275"/>
    </location>
</feature>
<feature type="compositionally biased region" description="Basic residues" evidence="1">
    <location>
        <begin position="181"/>
        <end position="191"/>
    </location>
</feature>
<feature type="region of interest" description="Disordered" evidence="1">
    <location>
        <begin position="998"/>
        <end position="1146"/>
    </location>
</feature>
<dbReference type="OrthoDB" id="629492at2759"/>